<evidence type="ECO:0000313" key="3">
    <source>
        <dbReference type="Proteomes" id="UP001649230"/>
    </source>
</evidence>
<dbReference type="RefSeq" id="WP_235119884.1">
    <property type="nucleotide sequence ID" value="NZ_CP090978.1"/>
</dbReference>
<organism evidence="2 3">
    <name type="scientific">Paenibacillus hexagrammi</name>
    <dbReference type="NCBI Taxonomy" id="2908839"/>
    <lineage>
        <taxon>Bacteria</taxon>
        <taxon>Bacillati</taxon>
        <taxon>Bacillota</taxon>
        <taxon>Bacilli</taxon>
        <taxon>Bacillales</taxon>
        <taxon>Paenibacillaceae</taxon>
        <taxon>Paenibacillus</taxon>
    </lineage>
</organism>
<name>A0ABY3SIF9_9BACL</name>
<evidence type="ECO:0000256" key="1">
    <source>
        <dbReference type="SAM" id="SignalP"/>
    </source>
</evidence>
<accession>A0ABY3SIF9</accession>
<keyword evidence="3" id="KW-1185">Reference proteome</keyword>
<sequence>MFINHRKSAFYTAAFSTIMSGMLLIGGGLAAAEEAEELTPESLSPEQNQVLQSKQIDVTGDGKPDTVVLAGSKLDPSSPYFAKLALMVSGLGHNPVMIPLEGGYNPRMLFCDFNGDKLPEVYVSSETGGSGGLSNYALYSLKRNVPTAIPLPEPLRVTNKFKHNYVVKLKIEETGKSYKIDLKEKKKDYDEFGIYKNNRLVKPFIVNVNAYGALQPIDIDQDGVCELKGVQRITGIANADTIGYAKSLWKWQDGKWTLASSKVTKEL</sequence>
<dbReference type="SUPFAM" id="SSF69318">
    <property type="entry name" value="Integrin alpha N-terminal domain"/>
    <property type="match status" value="1"/>
</dbReference>
<protein>
    <recommendedName>
        <fullName evidence="4">VCBS repeat-containing protein</fullName>
    </recommendedName>
</protein>
<evidence type="ECO:0000313" key="2">
    <source>
        <dbReference type="EMBL" id="UJF33514.1"/>
    </source>
</evidence>
<dbReference type="InterPro" id="IPR028994">
    <property type="entry name" value="Integrin_alpha_N"/>
</dbReference>
<reference evidence="2 3" key="1">
    <citation type="journal article" date="2024" name="Int. J. Syst. Evol. Microbiol.">
        <title>Paenibacillus hexagrammi sp. nov., a novel bacterium isolated from the gut content of Hexagrammos agrammus.</title>
        <authorList>
            <person name="Jung H.K."/>
            <person name="Kim D.G."/>
            <person name="Zin H."/>
            <person name="Park J."/>
            <person name="Jung H."/>
            <person name="Kim Y.O."/>
            <person name="Kong H.J."/>
            <person name="Kim J.W."/>
            <person name="Kim Y.S."/>
        </authorList>
    </citation>
    <scope>NUCLEOTIDE SEQUENCE [LARGE SCALE GENOMIC DNA]</scope>
    <source>
        <strain evidence="2 3">YPD9-1</strain>
    </source>
</reference>
<evidence type="ECO:0008006" key="4">
    <source>
        <dbReference type="Google" id="ProtNLM"/>
    </source>
</evidence>
<proteinExistence type="predicted"/>
<feature type="signal peptide" evidence="1">
    <location>
        <begin position="1"/>
        <end position="31"/>
    </location>
</feature>
<keyword evidence="1" id="KW-0732">Signal</keyword>
<feature type="chain" id="PRO_5047350564" description="VCBS repeat-containing protein" evidence="1">
    <location>
        <begin position="32"/>
        <end position="267"/>
    </location>
</feature>
<dbReference type="Proteomes" id="UP001649230">
    <property type="component" value="Chromosome"/>
</dbReference>
<dbReference type="EMBL" id="CP090978">
    <property type="protein sequence ID" value="UJF33514.1"/>
    <property type="molecule type" value="Genomic_DNA"/>
</dbReference>
<gene>
    <name evidence="2" type="ORF">L0M14_29120</name>
</gene>